<protein>
    <recommendedName>
        <fullName evidence="2">SH3b domain-containing protein</fullName>
    </recommendedName>
</protein>
<dbReference type="Proteomes" id="UP000596977">
    <property type="component" value="Unassembled WGS sequence"/>
</dbReference>
<evidence type="ECO:0000313" key="3">
    <source>
        <dbReference type="EMBL" id="GGA58115.1"/>
    </source>
</evidence>
<comment type="caution">
    <text evidence="3">The sequence shown here is derived from an EMBL/GenBank/DDBJ whole genome shotgun (WGS) entry which is preliminary data.</text>
</comment>
<evidence type="ECO:0000256" key="1">
    <source>
        <dbReference type="SAM" id="SignalP"/>
    </source>
</evidence>
<sequence>MGFEMRRSARQLLAVSIVLVHMQASQAQEPAESAYVCPAGDITYAFPAPSDGTVELEIAIAETVDPALAGRFSLEQAERRGILTLYTNGDYSVIARGSSYSVQEGDYDPFPCQLQLAQSVAGPLPSEPDTNALAALPAQSWGGNVRSGPGTNFSILTSLAQGTPITLIENTGIDYNGYPWFEIAHPNGTGFHWGGIICGTGESIPGTFETCN</sequence>
<evidence type="ECO:0000313" key="4">
    <source>
        <dbReference type="Proteomes" id="UP000596977"/>
    </source>
</evidence>
<reference evidence="3 4" key="1">
    <citation type="journal article" date="2014" name="Int. J. Syst. Evol. Microbiol.">
        <title>Complete genome sequence of Corynebacterium casei LMG S-19264T (=DSM 44701T), isolated from a smear-ripened cheese.</title>
        <authorList>
            <consortium name="US DOE Joint Genome Institute (JGI-PGF)"/>
            <person name="Walter F."/>
            <person name="Albersmeier A."/>
            <person name="Kalinowski J."/>
            <person name="Ruckert C."/>
        </authorList>
    </citation>
    <scope>NUCLEOTIDE SEQUENCE [LARGE SCALE GENOMIC DNA]</scope>
    <source>
        <strain evidence="3 4">CGMCC 1.15896</strain>
    </source>
</reference>
<name>A0A916RL91_9HYPH</name>
<keyword evidence="4" id="KW-1185">Reference proteome</keyword>
<feature type="chain" id="PRO_5036745249" description="SH3b domain-containing protein" evidence="1">
    <location>
        <begin position="28"/>
        <end position="212"/>
    </location>
</feature>
<feature type="domain" description="SH3b" evidence="2">
    <location>
        <begin position="142"/>
        <end position="190"/>
    </location>
</feature>
<organism evidence="3 4">
    <name type="scientific">Pelagibacterium lentulum</name>
    <dbReference type="NCBI Taxonomy" id="2029865"/>
    <lineage>
        <taxon>Bacteria</taxon>
        <taxon>Pseudomonadati</taxon>
        <taxon>Pseudomonadota</taxon>
        <taxon>Alphaproteobacteria</taxon>
        <taxon>Hyphomicrobiales</taxon>
        <taxon>Devosiaceae</taxon>
        <taxon>Pelagibacterium</taxon>
    </lineage>
</organism>
<dbReference type="InterPro" id="IPR003646">
    <property type="entry name" value="SH3-like_bac-type"/>
</dbReference>
<feature type="signal peptide" evidence="1">
    <location>
        <begin position="1"/>
        <end position="27"/>
    </location>
</feature>
<dbReference type="EMBL" id="BMKB01000005">
    <property type="protein sequence ID" value="GGA58115.1"/>
    <property type="molecule type" value="Genomic_DNA"/>
</dbReference>
<dbReference type="Pfam" id="PF08239">
    <property type="entry name" value="SH3_3"/>
    <property type="match status" value="1"/>
</dbReference>
<dbReference type="OrthoDB" id="9816009at2"/>
<accession>A0A916RL91</accession>
<dbReference type="AlphaFoldDB" id="A0A916RL91"/>
<gene>
    <name evidence="3" type="ORF">GCM10011499_30410</name>
</gene>
<dbReference type="Gene3D" id="2.30.30.40">
    <property type="entry name" value="SH3 Domains"/>
    <property type="match status" value="1"/>
</dbReference>
<proteinExistence type="predicted"/>
<evidence type="ECO:0000259" key="2">
    <source>
        <dbReference type="Pfam" id="PF08239"/>
    </source>
</evidence>
<keyword evidence="1" id="KW-0732">Signal</keyword>